<dbReference type="SUPFAM" id="SSF53474">
    <property type="entry name" value="alpha/beta-Hydrolases"/>
    <property type="match status" value="1"/>
</dbReference>
<evidence type="ECO:0000256" key="1">
    <source>
        <dbReference type="ARBA" id="ARBA00022801"/>
    </source>
</evidence>
<organism evidence="3 4">
    <name type="scientific">Talaromyces pinophilus</name>
    <name type="common">Penicillium pinophilum</name>
    <dbReference type="NCBI Taxonomy" id="128442"/>
    <lineage>
        <taxon>Eukaryota</taxon>
        <taxon>Fungi</taxon>
        <taxon>Dikarya</taxon>
        <taxon>Ascomycota</taxon>
        <taxon>Pezizomycotina</taxon>
        <taxon>Eurotiomycetes</taxon>
        <taxon>Eurotiomycetidae</taxon>
        <taxon>Eurotiales</taxon>
        <taxon>Trichocomaceae</taxon>
        <taxon>Talaromyces</taxon>
        <taxon>Talaromyces sect. Talaromyces</taxon>
    </lineage>
</organism>
<evidence type="ECO:0000313" key="4">
    <source>
        <dbReference type="Proteomes" id="UP000053095"/>
    </source>
</evidence>
<dbReference type="InterPro" id="IPR050300">
    <property type="entry name" value="GDXG_lipolytic_enzyme"/>
</dbReference>
<evidence type="ECO:0000313" key="3">
    <source>
        <dbReference type="EMBL" id="GAM44125.1"/>
    </source>
</evidence>
<keyword evidence="4" id="KW-1185">Reference proteome</keyword>
<keyword evidence="1" id="KW-0378">Hydrolase</keyword>
<dbReference type="AlphaFoldDB" id="A0A6V8HQ90"/>
<dbReference type="InterPro" id="IPR049492">
    <property type="entry name" value="BD-FAE-like_dom"/>
</dbReference>
<reference evidence="4" key="1">
    <citation type="journal article" date="2015" name="Genome Announc.">
        <title>Draft genome sequence of Talaromyces cellulolyticus strain Y-94, a source of lignocellulosic biomass-degrading enzymes.</title>
        <authorList>
            <person name="Fujii T."/>
            <person name="Koike H."/>
            <person name="Sawayama S."/>
            <person name="Yano S."/>
            <person name="Inoue H."/>
        </authorList>
    </citation>
    <scope>NUCLEOTIDE SEQUENCE [LARGE SCALE GENOMIC DNA]</scope>
    <source>
        <strain evidence="4">Y-94</strain>
    </source>
</reference>
<dbReference type="Pfam" id="PF20434">
    <property type="entry name" value="BD-FAE"/>
    <property type="match status" value="1"/>
</dbReference>
<name>A0A6V8HQ90_TALPI</name>
<dbReference type="PANTHER" id="PTHR48081">
    <property type="entry name" value="AB HYDROLASE SUPERFAMILY PROTEIN C4A8.06C"/>
    <property type="match status" value="1"/>
</dbReference>
<dbReference type="InterPro" id="IPR029058">
    <property type="entry name" value="AB_hydrolase_fold"/>
</dbReference>
<protein>
    <recommendedName>
        <fullName evidence="2">BD-FAE-like domain-containing protein</fullName>
    </recommendedName>
</protein>
<sequence length="288" mass="32604">MEAVFAKIAEETTNFGLGDEEKWRKLYDPFYPDPPSNVSVIRDERYGPAERNRLDVFVPHGDETDRPVLMYVHGGGFFSGDKLWTDKVYSNIGWFFAQQGVITVVINHQLVPHVQYPGGADDIQLAREWICNNITTEKFGRGSVDKVVLFGHSSGGAHIAMNLYAAGDSERPSRDPLTPRVAGVIYLDVPFWYDRNKPVRQKTIRSYYGSDDESIWGPKCAVGLFQRLPDNSPVLDSQKLPIYLGSVEWEVPETVEGALMFFNAYRSRSKPAGTLPLFHVLKKHNHLR</sequence>
<feature type="domain" description="BD-FAE-like" evidence="2">
    <location>
        <begin position="54"/>
        <end position="161"/>
    </location>
</feature>
<comment type="caution">
    <text evidence="3">The sequence shown here is derived from an EMBL/GenBank/DDBJ whole genome shotgun (WGS) entry which is preliminary data.</text>
</comment>
<evidence type="ECO:0000259" key="2">
    <source>
        <dbReference type="Pfam" id="PF20434"/>
    </source>
</evidence>
<dbReference type="EMBL" id="DF933856">
    <property type="protein sequence ID" value="GAM44125.1"/>
    <property type="molecule type" value="Genomic_DNA"/>
</dbReference>
<dbReference type="GO" id="GO:0016787">
    <property type="term" value="F:hydrolase activity"/>
    <property type="evidence" value="ECO:0007669"/>
    <property type="project" value="UniProtKB-KW"/>
</dbReference>
<gene>
    <name evidence="3" type="ORF">TCE0_060f19498</name>
</gene>
<dbReference type="Gene3D" id="3.40.50.1820">
    <property type="entry name" value="alpha/beta hydrolase"/>
    <property type="match status" value="1"/>
</dbReference>
<accession>A0A6V8HQ90</accession>
<dbReference type="Proteomes" id="UP000053095">
    <property type="component" value="Unassembled WGS sequence"/>
</dbReference>
<proteinExistence type="predicted"/>